<accession>A0A7R8Z0P3</accession>
<dbReference type="InParanoid" id="A0A7R8Z0P3"/>
<organism evidence="2 3">
    <name type="scientific">Hermetia illucens</name>
    <name type="common">Black soldier fly</name>
    <dbReference type="NCBI Taxonomy" id="343691"/>
    <lineage>
        <taxon>Eukaryota</taxon>
        <taxon>Metazoa</taxon>
        <taxon>Ecdysozoa</taxon>
        <taxon>Arthropoda</taxon>
        <taxon>Hexapoda</taxon>
        <taxon>Insecta</taxon>
        <taxon>Pterygota</taxon>
        <taxon>Neoptera</taxon>
        <taxon>Endopterygota</taxon>
        <taxon>Diptera</taxon>
        <taxon>Brachycera</taxon>
        <taxon>Stratiomyomorpha</taxon>
        <taxon>Stratiomyidae</taxon>
        <taxon>Hermetiinae</taxon>
        <taxon>Hermetia</taxon>
    </lineage>
</organism>
<gene>
    <name evidence="2" type="ORF">HERILL_LOCUS14977</name>
</gene>
<evidence type="ECO:0000313" key="2">
    <source>
        <dbReference type="EMBL" id="CAD7092629.1"/>
    </source>
</evidence>
<keyword evidence="1" id="KW-0175">Coiled coil</keyword>
<proteinExistence type="predicted"/>
<sequence length="147" mass="16598">MLPTINLTFQLFVPHVGHSVSHASINTALNITSIPSGIYMEHLGYAYTNRGVLRISLTIPWNDVKNDSITATSVAEKINKLYHLGRVATSKIQCADLSQQLQELNQKVQQKIHTLLFMHPRKKRGVLDDSKQHYLALMTEYIITSTI</sequence>
<evidence type="ECO:0000256" key="1">
    <source>
        <dbReference type="SAM" id="Coils"/>
    </source>
</evidence>
<reference evidence="2 3" key="1">
    <citation type="submission" date="2020-11" db="EMBL/GenBank/DDBJ databases">
        <authorList>
            <person name="Wallbank WR R."/>
            <person name="Pardo Diaz C."/>
            <person name="Kozak K."/>
            <person name="Martin S."/>
            <person name="Jiggins C."/>
            <person name="Moest M."/>
            <person name="Warren A I."/>
            <person name="Generalovic N T."/>
            <person name="Byers J.R.P. K."/>
            <person name="Montejo-Kovacevich G."/>
            <person name="Yen C E."/>
        </authorList>
    </citation>
    <scope>NUCLEOTIDE SEQUENCE [LARGE SCALE GENOMIC DNA]</scope>
</reference>
<dbReference type="Proteomes" id="UP000594454">
    <property type="component" value="Chromosome 6"/>
</dbReference>
<dbReference type="AlphaFoldDB" id="A0A7R8Z0P3"/>
<feature type="coiled-coil region" evidence="1">
    <location>
        <begin position="87"/>
        <end position="114"/>
    </location>
</feature>
<name>A0A7R8Z0P3_HERIL</name>
<evidence type="ECO:0000313" key="3">
    <source>
        <dbReference type="Proteomes" id="UP000594454"/>
    </source>
</evidence>
<protein>
    <submittedName>
        <fullName evidence="2">Uncharacterized protein</fullName>
    </submittedName>
</protein>
<keyword evidence="3" id="KW-1185">Reference proteome</keyword>
<dbReference type="EMBL" id="LR899014">
    <property type="protein sequence ID" value="CAD7092629.1"/>
    <property type="molecule type" value="Genomic_DNA"/>
</dbReference>